<organism evidence="4 5">
    <name type="scientific">Candidatus Acidiferrum panamense</name>
    <dbReference type="NCBI Taxonomy" id="2741543"/>
    <lineage>
        <taxon>Bacteria</taxon>
        <taxon>Pseudomonadati</taxon>
        <taxon>Acidobacteriota</taxon>
        <taxon>Terriglobia</taxon>
        <taxon>Candidatus Acidiferrales</taxon>
        <taxon>Candidatus Acidiferrum</taxon>
    </lineage>
</organism>
<dbReference type="PANTHER" id="PTHR10314">
    <property type="entry name" value="CYSTATHIONINE BETA-SYNTHASE"/>
    <property type="match status" value="1"/>
</dbReference>
<dbReference type="Proteomes" id="UP000567293">
    <property type="component" value="Unassembled WGS sequence"/>
</dbReference>
<name>A0A7V8NM17_9BACT</name>
<dbReference type="Pfam" id="PF00291">
    <property type="entry name" value="PALP"/>
    <property type="match status" value="1"/>
</dbReference>
<proteinExistence type="predicted"/>
<comment type="caution">
    <text evidence="4">The sequence shown here is derived from an EMBL/GenBank/DDBJ whole genome shotgun (WGS) entry which is preliminary data.</text>
</comment>
<dbReference type="Gene3D" id="3.40.50.1100">
    <property type="match status" value="1"/>
</dbReference>
<evidence type="ECO:0000313" key="5">
    <source>
        <dbReference type="Proteomes" id="UP000567293"/>
    </source>
</evidence>
<sequence>TLRGCAEYVRDHHLGTKIFAVDAHGSVIFGGKPGKRLIPGHGAARQPELFRADLADECVRVTDLDCVVGCRRLVRSEAILAGGSSGAVLMAVEQVKDRISRGATCALIFHDRGERYLDTIYSDEWVEEHFGDVAYLWQDQPELQPWMLATSRFLEGPKSVRY</sequence>
<dbReference type="InterPro" id="IPR050214">
    <property type="entry name" value="Cys_Synth/Cystath_Beta-Synth"/>
</dbReference>
<dbReference type="EMBL" id="JACDQQ010000248">
    <property type="protein sequence ID" value="MBA0083828.1"/>
    <property type="molecule type" value="Genomic_DNA"/>
</dbReference>
<keyword evidence="5" id="KW-1185">Reference proteome</keyword>
<evidence type="ECO:0000256" key="2">
    <source>
        <dbReference type="ARBA" id="ARBA00022898"/>
    </source>
</evidence>
<accession>A0A7V8NM17</accession>
<feature type="non-terminal residue" evidence="4">
    <location>
        <position position="1"/>
    </location>
</feature>
<gene>
    <name evidence="4" type="ORF">HRJ53_02430</name>
</gene>
<keyword evidence="2" id="KW-0663">Pyridoxal phosphate</keyword>
<dbReference type="AlphaFoldDB" id="A0A7V8NM17"/>
<dbReference type="GO" id="GO:1901605">
    <property type="term" value="P:alpha-amino acid metabolic process"/>
    <property type="evidence" value="ECO:0007669"/>
    <property type="project" value="UniProtKB-ARBA"/>
</dbReference>
<dbReference type="InterPro" id="IPR001926">
    <property type="entry name" value="TrpB-like_PALP"/>
</dbReference>
<evidence type="ECO:0000256" key="1">
    <source>
        <dbReference type="ARBA" id="ARBA00001933"/>
    </source>
</evidence>
<comment type="cofactor">
    <cofactor evidence="1">
        <name>pyridoxal 5'-phosphate</name>
        <dbReference type="ChEBI" id="CHEBI:597326"/>
    </cofactor>
</comment>
<protein>
    <submittedName>
        <fullName evidence="4">Pyridoxal-phosphate dependent enzyme</fullName>
    </submittedName>
</protein>
<reference evidence="4" key="1">
    <citation type="submission" date="2020-06" db="EMBL/GenBank/DDBJ databases">
        <title>Legume-microbial interactions unlock mineral nutrients during tropical forest succession.</title>
        <authorList>
            <person name="Epihov D.Z."/>
        </authorList>
    </citation>
    <scope>NUCLEOTIDE SEQUENCE [LARGE SCALE GENOMIC DNA]</scope>
    <source>
        <strain evidence="4">Pan2503</strain>
    </source>
</reference>
<feature type="domain" description="Tryptophan synthase beta chain-like PALP" evidence="3">
    <location>
        <begin position="1"/>
        <end position="109"/>
    </location>
</feature>
<evidence type="ECO:0000313" key="4">
    <source>
        <dbReference type="EMBL" id="MBA0083828.1"/>
    </source>
</evidence>
<dbReference type="InterPro" id="IPR036052">
    <property type="entry name" value="TrpB-like_PALP_sf"/>
</dbReference>
<evidence type="ECO:0000259" key="3">
    <source>
        <dbReference type="Pfam" id="PF00291"/>
    </source>
</evidence>
<dbReference type="SUPFAM" id="SSF53686">
    <property type="entry name" value="Tryptophan synthase beta subunit-like PLP-dependent enzymes"/>
    <property type="match status" value="1"/>
</dbReference>